<organism evidence="2 3">
    <name type="scientific">Chamaesiphon minutus (strain ATCC 27169 / PCC 6605)</name>
    <dbReference type="NCBI Taxonomy" id="1173020"/>
    <lineage>
        <taxon>Bacteria</taxon>
        <taxon>Bacillati</taxon>
        <taxon>Cyanobacteriota</taxon>
        <taxon>Cyanophyceae</taxon>
        <taxon>Gomontiellales</taxon>
        <taxon>Chamaesiphonaceae</taxon>
        <taxon>Chamaesiphon</taxon>
    </lineage>
</organism>
<protein>
    <submittedName>
        <fullName evidence="2">Methylase involved in ubiquinone/menaquinone biosynthesis</fullName>
    </submittedName>
</protein>
<evidence type="ECO:0000313" key="3">
    <source>
        <dbReference type="Proteomes" id="UP000010366"/>
    </source>
</evidence>
<dbReference type="KEGG" id="cmp:Cha6605_6172"/>
<dbReference type="SUPFAM" id="SSF53335">
    <property type="entry name" value="S-adenosyl-L-methionine-dependent methyltransferases"/>
    <property type="match status" value="1"/>
</dbReference>
<dbReference type="OrthoDB" id="9790457at2"/>
<evidence type="ECO:0000313" key="2">
    <source>
        <dbReference type="EMBL" id="AFY97002.1"/>
    </source>
</evidence>
<feature type="domain" description="Methyltransferase type 11" evidence="1">
    <location>
        <begin position="57"/>
        <end position="147"/>
    </location>
</feature>
<accession>K9UPI5</accession>
<reference evidence="2 3" key="1">
    <citation type="submission" date="2012-05" db="EMBL/GenBank/DDBJ databases">
        <title>Noncontiguous Finished plasmid 1 of genome of Chamaesiphon sp. PCC 6605.</title>
        <authorList>
            <consortium name="US DOE Joint Genome Institute"/>
            <person name="Gugger M."/>
            <person name="Coursin T."/>
            <person name="Rippka R."/>
            <person name="Tandeau De Marsac N."/>
            <person name="Huntemann M."/>
            <person name="Wei C.-L."/>
            <person name="Han J."/>
            <person name="Detter J.C."/>
            <person name="Han C."/>
            <person name="Tapia R."/>
            <person name="Chen A."/>
            <person name="Kyrpides N."/>
            <person name="Mavromatis K."/>
            <person name="Markowitz V."/>
            <person name="Szeto E."/>
            <person name="Ivanova N."/>
            <person name="Pagani I."/>
            <person name="Pati A."/>
            <person name="Goodwin L."/>
            <person name="Nordberg H.P."/>
            <person name="Cantor M.N."/>
            <person name="Hua S.X."/>
            <person name="Woyke T."/>
            <person name="Kerfeld C.A."/>
        </authorList>
    </citation>
    <scope>NUCLEOTIDE SEQUENCE [LARGE SCALE GENOMIC DNA]</scope>
    <source>
        <strain evidence="3">ATCC 27169 / PCC 6605</strain>
        <plasmid evidence="3">Plasmid pCHA6605.01</plasmid>
    </source>
</reference>
<dbReference type="PATRIC" id="fig|1173020.3.peg.7074"/>
<dbReference type="InterPro" id="IPR050508">
    <property type="entry name" value="Methyltransf_Superfamily"/>
</dbReference>
<dbReference type="Gene3D" id="3.40.50.150">
    <property type="entry name" value="Vaccinia Virus protein VP39"/>
    <property type="match status" value="1"/>
</dbReference>
<dbReference type="Pfam" id="PF08241">
    <property type="entry name" value="Methyltransf_11"/>
    <property type="match status" value="1"/>
</dbReference>
<proteinExistence type="predicted"/>
<dbReference type="AlphaFoldDB" id="K9UPI5"/>
<dbReference type="CDD" id="cd02440">
    <property type="entry name" value="AdoMet_MTases"/>
    <property type="match status" value="1"/>
</dbReference>
<gene>
    <name evidence="2" type="ORF">Cha6605_6172</name>
</gene>
<geneLocation type="plasmid" evidence="2 3">
    <name>pCHA6605.01</name>
</geneLocation>
<dbReference type="PANTHER" id="PTHR42912">
    <property type="entry name" value="METHYLTRANSFERASE"/>
    <property type="match status" value="1"/>
</dbReference>
<keyword evidence="2" id="KW-0489">Methyltransferase</keyword>
<evidence type="ECO:0000259" key="1">
    <source>
        <dbReference type="Pfam" id="PF08241"/>
    </source>
</evidence>
<keyword evidence="2" id="KW-0830">Ubiquinone</keyword>
<dbReference type="Proteomes" id="UP000010366">
    <property type="component" value="Plasmid pCHA6605.01"/>
</dbReference>
<dbReference type="GO" id="GO:0032259">
    <property type="term" value="P:methylation"/>
    <property type="evidence" value="ECO:0007669"/>
    <property type="project" value="UniProtKB-KW"/>
</dbReference>
<dbReference type="eggNOG" id="COG2226">
    <property type="taxonomic scope" value="Bacteria"/>
</dbReference>
<name>K9UPI5_CHAP6</name>
<dbReference type="HOGENOM" id="CLU_049749_5_2_3"/>
<keyword evidence="2" id="KW-0808">Transferase</keyword>
<sequence>MLRFSTFDRRNYRTVAAHEGYAQWAGTYEDTVKQDMDLWLLDQIQSVNWSAVERCADLGCGTGRTAAWLASKGVREIDGVDATSEMLDLARKRDVFASLRVADVCTTGLPTASYDSIVTCLVDEHLAELAPLYAEAARLARRGATYVLVGFHPFFIMAAGMPTHFQGDNGEPVAIETHIHLLSDHVQAALAAGWQLLELREQVIDDRWIETKPSWSVYRDVPISFVWVWRQCEN</sequence>
<keyword evidence="3" id="KW-1185">Reference proteome</keyword>
<dbReference type="InterPro" id="IPR013216">
    <property type="entry name" value="Methyltransf_11"/>
</dbReference>
<dbReference type="PANTHER" id="PTHR42912:SF6">
    <property type="entry name" value="METHYLTRANSFERASE TYPE 11 DOMAIN-CONTAINING PROTEIN"/>
    <property type="match status" value="1"/>
</dbReference>
<dbReference type="EMBL" id="CP003601">
    <property type="protein sequence ID" value="AFY97002.1"/>
    <property type="molecule type" value="Genomic_DNA"/>
</dbReference>
<dbReference type="InterPro" id="IPR029063">
    <property type="entry name" value="SAM-dependent_MTases_sf"/>
</dbReference>
<dbReference type="RefSeq" id="WP_015328887.1">
    <property type="nucleotide sequence ID" value="NC_020053.1"/>
</dbReference>
<keyword evidence="2" id="KW-0614">Plasmid</keyword>
<dbReference type="GO" id="GO:0008757">
    <property type="term" value="F:S-adenosylmethionine-dependent methyltransferase activity"/>
    <property type="evidence" value="ECO:0007669"/>
    <property type="project" value="InterPro"/>
</dbReference>